<evidence type="ECO:0000256" key="1">
    <source>
        <dbReference type="ARBA" id="ARBA00023002"/>
    </source>
</evidence>
<protein>
    <recommendedName>
        <fullName evidence="8">dihydrouracil dehydrogenase (NAD(+))</fullName>
        <ecNumber evidence="8">1.3.1.1</ecNumber>
    </recommendedName>
    <alternativeName>
        <fullName evidence="3">Dihydrothymine dehydrogenase</fullName>
    </alternativeName>
    <alternativeName>
        <fullName evidence="2">Dihydrouracil dehydrogenase</fullName>
    </alternativeName>
</protein>
<evidence type="ECO:0000256" key="6">
    <source>
        <dbReference type="ARBA" id="ARBA00049578"/>
    </source>
</evidence>
<dbReference type="SUPFAM" id="SSF51971">
    <property type="entry name" value="Nucleotide-binding domain"/>
    <property type="match status" value="1"/>
</dbReference>
<dbReference type="RefSeq" id="WP_121084617.1">
    <property type="nucleotide sequence ID" value="NZ_RBZU01000002.1"/>
</dbReference>
<dbReference type="EMBL" id="RBZU01000002">
    <property type="protein sequence ID" value="RKP57544.1"/>
    <property type="molecule type" value="Genomic_DNA"/>
</dbReference>
<evidence type="ECO:0000259" key="9">
    <source>
        <dbReference type="Pfam" id="PF07992"/>
    </source>
</evidence>
<dbReference type="Pfam" id="PF14691">
    <property type="entry name" value="Fer4_20"/>
    <property type="match status" value="1"/>
</dbReference>
<comment type="catalytic activity">
    <reaction evidence="4">
        <text>5,6-dihydrothymine + NAD(+) = thymine + NADH + H(+)</text>
        <dbReference type="Rhea" id="RHEA:28791"/>
        <dbReference type="ChEBI" id="CHEBI:15378"/>
        <dbReference type="ChEBI" id="CHEBI:17821"/>
        <dbReference type="ChEBI" id="CHEBI:27468"/>
        <dbReference type="ChEBI" id="CHEBI:57540"/>
        <dbReference type="ChEBI" id="CHEBI:57945"/>
        <dbReference type="EC" id="1.3.1.1"/>
    </reaction>
</comment>
<dbReference type="AlphaFoldDB" id="A0A494YC50"/>
<feature type="domain" description="FAD/NAD(P)-binding" evidence="9">
    <location>
        <begin position="143"/>
        <end position="434"/>
    </location>
</feature>
<dbReference type="EC" id="1.3.1.1" evidence="8"/>
<dbReference type="Pfam" id="PF07992">
    <property type="entry name" value="Pyr_redox_2"/>
    <property type="match status" value="1"/>
</dbReference>
<dbReference type="Gene3D" id="1.10.1060.10">
    <property type="entry name" value="Alpha-helical ferredoxin"/>
    <property type="match status" value="1"/>
</dbReference>
<dbReference type="InterPro" id="IPR036188">
    <property type="entry name" value="FAD/NAD-bd_sf"/>
</dbReference>
<reference evidence="11 12" key="1">
    <citation type="submission" date="2018-10" db="EMBL/GenBank/DDBJ databases">
        <title>Robbsia sp. DHC34, isolated from soil.</title>
        <authorList>
            <person name="Gao Z.-H."/>
            <person name="Qiu L.-H."/>
        </authorList>
    </citation>
    <scope>NUCLEOTIDE SEQUENCE [LARGE SCALE GENOMIC DNA]</scope>
    <source>
        <strain evidence="11 12">DHC34</strain>
    </source>
</reference>
<accession>A0A494YC50</accession>
<organism evidence="11 12">
    <name type="scientific">Pararobbsia silviterrae</name>
    <dbReference type="NCBI Taxonomy" id="1792498"/>
    <lineage>
        <taxon>Bacteria</taxon>
        <taxon>Pseudomonadati</taxon>
        <taxon>Pseudomonadota</taxon>
        <taxon>Betaproteobacteria</taxon>
        <taxon>Burkholderiales</taxon>
        <taxon>Burkholderiaceae</taxon>
        <taxon>Pararobbsia</taxon>
    </lineage>
</organism>
<dbReference type="PANTHER" id="PTHR43073">
    <property type="entry name" value="DIHYDROPYRIMIDINE DEHYDROGENASE [NADP(+)]"/>
    <property type="match status" value="1"/>
</dbReference>
<dbReference type="InterPro" id="IPR028261">
    <property type="entry name" value="DPD_II"/>
</dbReference>
<comment type="function">
    <text evidence="6">Involved in pyrimidine base degradation. Catalyzes physiologically the reduction of uracil to 5,6-dihydrouracil (DHU) by using NADH as a specific cosubstrate. It also catalyzes the reverse reaction and the reduction of thymine to 5,6-dihydrothymine (DHT).</text>
</comment>
<dbReference type="GO" id="GO:0004159">
    <property type="term" value="F:dihydropyrimidine dehydrogenase (NAD+) activity"/>
    <property type="evidence" value="ECO:0007669"/>
    <property type="project" value="UniProtKB-EC"/>
</dbReference>
<dbReference type="InterPro" id="IPR009051">
    <property type="entry name" value="Helical_ferredxn"/>
</dbReference>
<dbReference type="PRINTS" id="PR00419">
    <property type="entry name" value="ADXRDTASE"/>
</dbReference>
<evidence type="ECO:0000259" key="10">
    <source>
        <dbReference type="Pfam" id="PF14691"/>
    </source>
</evidence>
<evidence type="ECO:0000256" key="5">
    <source>
        <dbReference type="ARBA" id="ARBA00048792"/>
    </source>
</evidence>
<dbReference type="SUPFAM" id="SSF46548">
    <property type="entry name" value="alpha-helical ferredoxin"/>
    <property type="match status" value="1"/>
</dbReference>
<keyword evidence="1" id="KW-0560">Oxidoreductase</keyword>
<sequence length="453" mass="47329">MRFKETGDIAGGRLTAEQLARQFDDVAPPLSRDEALVAANRCYFCYDAPCINACPTGIDIPSFIRKIQTDNLKGAATTILAANPLGGMCARVCPTEILCEGACVRNTQESQPVQIGALQRHATDWVYASGTSLFRRAPETGRHIAVVGGGPAGLACAHTLALDGHRVTIYDARGKAGGLNEYGIAAYKTVDDFAQREIAWLLSVGGIDLKCGVALGKDVSLEQLRQDYHAVFLAIGLGGVNALGVDGEGLAGVRSAVDFIETLRQTRDLSTLPVGRRVVVIGGGNTAVDAAVQSRKLGAQSVSMVYRRGLESMSATWAEREFAQKNGVTIVDHARPVRVLADGGVVTGVVFEQTVVEDGALKGTGDTFTVAADTVLTAIGQTLVPFGAGFELLARSGAKIEVDAHGATSLRGVWAGGDCAQTGLDLTVQAVEDGKRAAAAIDRALNAALPRAA</sequence>
<evidence type="ECO:0000313" key="11">
    <source>
        <dbReference type="EMBL" id="RKP57544.1"/>
    </source>
</evidence>
<dbReference type="Gene3D" id="3.50.50.60">
    <property type="entry name" value="FAD/NAD(P)-binding domain"/>
    <property type="match status" value="2"/>
</dbReference>
<comment type="catalytic activity">
    <reaction evidence="5">
        <text>5,6-dihydrouracil + NAD(+) = uracil + NADH + H(+)</text>
        <dbReference type="Rhea" id="RHEA:20189"/>
        <dbReference type="ChEBI" id="CHEBI:15378"/>
        <dbReference type="ChEBI" id="CHEBI:15901"/>
        <dbReference type="ChEBI" id="CHEBI:17568"/>
        <dbReference type="ChEBI" id="CHEBI:57540"/>
        <dbReference type="ChEBI" id="CHEBI:57945"/>
        <dbReference type="EC" id="1.3.1.1"/>
    </reaction>
</comment>
<dbReference type="Proteomes" id="UP000270342">
    <property type="component" value="Unassembled WGS sequence"/>
</dbReference>
<gene>
    <name evidence="11" type="ORF">D7S86_06180</name>
</gene>
<name>A0A494YC50_9BURK</name>
<keyword evidence="12" id="KW-1185">Reference proteome</keyword>
<dbReference type="OrthoDB" id="9803192at2"/>
<evidence type="ECO:0000256" key="7">
    <source>
        <dbReference type="ARBA" id="ARBA00049714"/>
    </source>
</evidence>
<dbReference type="GO" id="GO:0051536">
    <property type="term" value="F:iron-sulfur cluster binding"/>
    <property type="evidence" value="ECO:0007669"/>
    <property type="project" value="InterPro"/>
</dbReference>
<evidence type="ECO:0000256" key="8">
    <source>
        <dbReference type="ARBA" id="ARBA00049728"/>
    </source>
</evidence>
<comment type="subunit">
    <text evidence="7">Heterotetramer of 2 PreA and 2 PreT subunits.</text>
</comment>
<evidence type="ECO:0000256" key="3">
    <source>
        <dbReference type="ARBA" id="ARBA00032722"/>
    </source>
</evidence>
<evidence type="ECO:0000256" key="2">
    <source>
        <dbReference type="ARBA" id="ARBA00030119"/>
    </source>
</evidence>
<dbReference type="InterPro" id="IPR023753">
    <property type="entry name" value="FAD/NAD-binding_dom"/>
</dbReference>
<comment type="caution">
    <text evidence="11">The sequence shown here is derived from an EMBL/GenBank/DDBJ whole genome shotgun (WGS) entry which is preliminary data.</text>
</comment>
<feature type="domain" description="Dihydroprymidine dehydrogenase" evidence="10">
    <location>
        <begin position="21"/>
        <end position="129"/>
    </location>
</feature>
<proteinExistence type="predicted"/>
<evidence type="ECO:0000313" key="12">
    <source>
        <dbReference type="Proteomes" id="UP000270342"/>
    </source>
</evidence>
<evidence type="ECO:0000256" key="4">
    <source>
        <dbReference type="ARBA" id="ARBA00047685"/>
    </source>
</evidence>
<dbReference type="PANTHER" id="PTHR43073:SF2">
    <property type="entry name" value="DIHYDROPYRIMIDINE DEHYDROGENASE [NADP(+)]"/>
    <property type="match status" value="1"/>
</dbReference>